<dbReference type="RefSeq" id="WP_006304533.1">
    <property type="nucleotide sequence ID" value="NZ_AEDQ01000029.1"/>
</dbReference>
<feature type="chain" id="PRO_5045628873" evidence="4">
    <location>
        <begin position="33"/>
        <end position="332"/>
    </location>
</feature>
<feature type="domain" description="Solute-binding protein family 3/N-terminal" evidence="5">
    <location>
        <begin position="94"/>
        <end position="318"/>
    </location>
</feature>
<keyword evidence="3 4" id="KW-0732">Signal</keyword>
<name>A0ABN0AZA1_9ACTN</name>
<dbReference type="Pfam" id="PF00497">
    <property type="entry name" value="SBP_bac_3"/>
    <property type="match status" value="1"/>
</dbReference>
<dbReference type="SMART" id="SM00062">
    <property type="entry name" value="PBPb"/>
    <property type="match status" value="1"/>
</dbReference>
<evidence type="ECO:0000313" key="7">
    <source>
        <dbReference type="Proteomes" id="UP000004431"/>
    </source>
</evidence>
<gene>
    <name evidence="6" type="ORF">HMPREF9248_0505</name>
</gene>
<evidence type="ECO:0000256" key="1">
    <source>
        <dbReference type="ARBA" id="ARBA00010333"/>
    </source>
</evidence>
<dbReference type="PANTHER" id="PTHR30085">
    <property type="entry name" value="AMINO ACID ABC TRANSPORTER PERMEASE"/>
    <property type="match status" value="1"/>
</dbReference>
<comment type="caution">
    <text evidence="6">The sequence shown here is derived from an EMBL/GenBank/DDBJ whole genome shotgun (WGS) entry which is preliminary data.</text>
</comment>
<reference evidence="6 7" key="1">
    <citation type="submission" date="2010-08" db="EMBL/GenBank/DDBJ databases">
        <authorList>
            <person name="Durkin A.S."/>
            <person name="Madupu R."/>
            <person name="Torralba M."/>
            <person name="Gillis M."/>
            <person name="Methe B."/>
            <person name="Sutton G."/>
            <person name="Nelson K.E."/>
        </authorList>
    </citation>
    <scope>NUCLEOTIDE SEQUENCE [LARGE SCALE GENOMIC DNA]</scope>
    <source>
        <strain evidence="6 7">PB189-T1-4</strain>
    </source>
</reference>
<protein>
    <submittedName>
        <fullName evidence="6">ABC transporter, substrate-binding protein, family 3</fullName>
    </submittedName>
</protein>
<dbReference type="Proteomes" id="UP000004431">
    <property type="component" value="Unassembled WGS sequence"/>
</dbReference>
<dbReference type="InterPro" id="IPR001638">
    <property type="entry name" value="Solute-binding_3/MltF_N"/>
</dbReference>
<comment type="similarity">
    <text evidence="1">Belongs to the bacterial solute-binding protein 3 family.</text>
</comment>
<dbReference type="Gene3D" id="3.40.190.10">
    <property type="entry name" value="Periplasmic binding protein-like II"/>
    <property type="match status" value="2"/>
</dbReference>
<dbReference type="PANTHER" id="PTHR30085:SF6">
    <property type="entry name" value="ABC TRANSPORTER GLUTAMINE-BINDING PROTEIN GLNH"/>
    <property type="match status" value="1"/>
</dbReference>
<evidence type="ECO:0000256" key="2">
    <source>
        <dbReference type="ARBA" id="ARBA00022448"/>
    </source>
</evidence>
<organism evidence="6 7">
    <name type="scientific">Fannyhessea vaginae PB189-T1-4</name>
    <dbReference type="NCBI Taxonomy" id="866774"/>
    <lineage>
        <taxon>Bacteria</taxon>
        <taxon>Bacillati</taxon>
        <taxon>Actinomycetota</taxon>
        <taxon>Coriobacteriia</taxon>
        <taxon>Coriobacteriales</taxon>
        <taxon>Atopobiaceae</taxon>
        <taxon>Fannyhessea</taxon>
    </lineage>
</organism>
<keyword evidence="7" id="KW-1185">Reference proteome</keyword>
<evidence type="ECO:0000259" key="5">
    <source>
        <dbReference type="SMART" id="SM00062"/>
    </source>
</evidence>
<dbReference type="InterPro" id="IPR051455">
    <property type="entry name" value="Bact_solute-bind_prot3"/>
</dbReference>
<dbReference type="EMBL" id="AEDQ01000029">
    <property type="protein sequence ID" value="EFL43870.1"/>
    <property type="molecule type" value="Genomic_DNA"/>
</dbReference>
<evidence type="ECO:0000256" key="3">
    <source>
        <dbReference type="ARBA" id="ARBA00022729"/>
    </source>
</evidence>
<dbReference type="SUPFAM" id="SSF53850">
    <property type="entry name" value="Periplasmic binding protein-like II"/>
    <property type="match status" value="1"/>
</dbReference>
<sequence>MARSFNRSTITRREAIRLGLVGMCCFSSLGLAACAPEDKLSQQQQNGTTAANDAPTPVAIDAAAFDALIEQGPVADAARVAKSTWATKVAQAGKLRIGGVKTSILFSILDEKDGKVRGFDAGLSQMLTRYIVGDTQKQELTLVTSNTRESVLQNDQVDVVFATYSITDARKKVISFAGPYYTTQQGILVTADNTSINGLADLANKKVAAQSGSTGPSILEKLAPEATVQEFATDEEARGALSQGRVDAYVIDETMQRGSIVRNPGKYKLVGESFGPVDSYGIGVPHDSDAVQFINEFLKMIIDSGVWEKLWNITIGARTQATKAPQPPALGV</sequence>
<proteinExistence type="inferred from homology"/>
<dbReference type="PROSITE" id="PS51257">
    <property type="entry name" value="PROKAR_LIPOPROTEIN"/>
    <property type="match status" value="1"/>
</dbReference>
<feature type="signal peptide" evidence="4">
    <location>
        <begin position="1"/>
        <end position="32"/>
    </location>
</feature>
<dbReference type="CDD" id="cd13690">
    <property type="entry name" value="PBP2_GluB"/>
    <property type="match status" value="1"/>
</dbReference>
<evidence type="ECO:0000256" key="4">
    <source>
        <dbReference type="SAM" id="SignalP"/>
    </source>
</evidence>
<keyword evidence="2" id="KW-0813">Transport</keyword>
<evidence type="ECO:0000313" key="6">
    <source>
        <dbReference type="EMBL" id="EFL43870.1"/>
    </source>
</evidence>
<accession>A0ABN0AZA1</accession>